<keyword evidence="1" id="KW-0812">Transmembrane</keyword>
<organism evidence="2 3">
    <name type="scientific">Pseudaquabacterium terrae</name>
    <dbReference type="NCBI Taxonomy" id="2732868"/>
    <lineage>
        <taxon>Bacteria</taxon>
        <taxon>Pseudomonadati</taxon>
        <taxon>Pseudomonadota</taxon>
        <taxon>Betaproteobacteria</taxon>
        <taxon>Burkholderiales</taxon>
        <taxon>Sphaerotilaceae</taxon>
        <taxon>Pseudaquabacterium</taxon>
    </lineage>
</organism>
<dbReference type="RefSeq" id="WP_173135443.1">
    <property type="nucleotide sequence ID" value="NZ_JABRWJ010000023.1"/>
</dbReference>
<feature type="transmembrane region" description="Helical" evidence="1">
    <location>
        <begin position="38"/>
        <end position="56"/>
    </location>
</feature>
<evidence type="ECO:0000313" key="2">
    <source>
        <dbReference type="EMBL" id="NRF72360.1"/>
    </source>
</evidence>
<evidence type="ECO:0000313" key="3">
    <source>
        <dbReference type="Proteomes" id="UP000737171"/>
    </source>
</evidence>
<accession>A0ABX2EUE3</accession>
<keyword evidence="1" id="KW-1133">Transmembrane helix</keyword>
<dbReference type="EMBL" id="JABRWJ010000023">
    <property type="protein sequence ID" value="NRF72360.1"/>
    <property type="molecule type" value="Genomic_DNA"/>
</dbReference>
<protein>
    <submittedName>
        <fullName evidence="2">Uncharacterized protein</fullName>
    </submittedName>
</protein>
<proteinExistence type="predicted"/>
<evidence type="ECO:0000256" key="1">
    <source>
        <dbReference type="SAM" id="Phobius"/>
    </source>
</evidence>
<keyword evidence="1" id="KW-0472">Membrane</keyword>
<sequence length="58" mass="5934">MIPHVLTDLPPGMLGQLHHTIVSEPGTPAGGMLPGERSLVWAVVLVAACAAVVLCLHG</sequence>
<comment type="caution">
    <text evidence="2">The sequence shown here is derived from an EMBL/GenBank/DDBJ whole genome shotgun (WGS) entry which is preliminary data.</text>
</comment>
<gene>
    <name evidence="2" type="ORF">HLB44_35820</name>
</gene>
<reference evidence="2 3" key="1">
    <citation type="submission" date="2020-05" db="EMBL/GenBank/DDBJ databases">
        <title>Aquincola sp. isolate from soil.</title>
        <authorList>
            <person name="Han J."/>
            <person name="Kim D.-U."/>
        </authorList>
    </citation>
    <scope>NUCLEOTIDE SEQUENCE [LARGE SCALE GENOMIC DNA]</scope>
    <source>
        <strain evidence="2 3">S2</strain>
    </source>
</reference>
<dbReference type="Proteomes" id="UP000737171">
    <property type="component" value="Unassembled WGS sequence"/>
</dbReference>
<keyword evidence="3" id="KW-1185">Reference proteome</keyword>
<name>A0ABX2EUE3_9BURK</name>